<dbReference type="EMBL" id="CP032683">
    <property type="protein sequence ID" value="AYK16438.1"/>
    <property type="molecule type" value="Genomic_DNA"/>
</dbReference>
<dbReference type="PANTHER" id="PTHR42715:SF10">
    <property type="entry name" value="BETA-GLUCOSIDASE"/>
    <property type="match status" value="1"/>
</dbReference>
<keyword evidence="2" id="KW-0378">Hydrolase</keyword>
<dbReference type="InterPro" id="IPR050288">
    <property type="entry name" value="Cellulose_deg_GH3"/>
</dbReference>
<dbReference type="InterPro" id="IPR026891">
    <property type="entry name" value="Fn3-like"/>
</dbReference>
<dbReference type="InterPro" id="IPR001764">
    <property type="entry name" value="Glyco_hydro_3_N"/>
</dbReference>
<dbReference type="Gene3D" id="2.60.40.10">
    <property type="entry name" value="Immunoglobulins"/>
    <property type="match status" value="1"/>
</dbReference>
<dbReference type="Pfam" id="PF00933">
    <property type="entry name" value="Glyco_hydro_3"/>
    <property type="match status" value="1"/>
</dbReference>
<evidence type="ECO:0000256" key="2">
    <source>
        <dbReference type="ARBA" id="ARBA00022801"/>
    </source>
</evidence>
<accession>A0A660HVS9</accession>
<organism evidence="5 7">
    <name type="scientific">Methanosarcina flavescens</name>
    <dbReference type="NCBI Taxonomy" id="1715806"/>
    <lineage>
        <taxon>Archaea</taxon>
        <taxon>Methanobacteriati</taxon>
        <taxon>Methanobacteriota</taxon>
        <taxon>Stenosarchaea group</taxon>
        <taxon>Methanomicrobia</taxon>
        <taxon>Methanosarcinales</taxon>
        <taxon>Methanosarcinaceae</taxon>
        <taxon>Methanosarcina</taxon>
    </lineage>
</organism>
<dbReference type="AlphaFoldDB" id="A0A660HVS9"/>
<feature type="domain" description="Fibronectin type III-like" evidence="4">
    <location>
        <begin position="606"/>
        <end position="673"/>
    </location>
</feature>
<dbReference type="EMBL" id="JAAYQL010000005">
    <property type="protein sequence ID" value="NLK31430.1"/>
    <property type="molecule type" value="Genomic_DNA"/>
</dbReference>
<dbReference type="InterPro" id="IPR036962">
    <property type="entry name" value="Glyco_hydro_3_N_sf"/>
</dbReference>
<gene>
    <name evidence="5" type="ORF">AOB57_011300</name>
    <name evidence="6" type="ORF">GX302_00905</name>
</gene>
<protein>
    <submittedName>
        <fullName evidence="5">Beta-glucosidase</fullName>
    </submittedName>
</protein>
<dbReference type="Gene3D" id="3.20.20.300">
    <property type="entry name" value="Glycoside hydrolase, family 3, N-terminal domain"/>
    <property type="match status" value="1"/>
</dbReference>
<dbReference type="GO" id="GO:0004553">
    <property type="term" value="F:hydrolase activity, hydrolyzing O-glycosyl compounds"/>
    <property type="evidence" value="ECO:0007669"/>
    <property type="project" value="InterPro"/>
</dbReference>
<dbReference type="Proteomes" id="UP000053087">
    <property type="component" value="Chromosome"/>
</dbReference>
<evidence type="ECO:0000256" key="3">
    <source>
        <dbReference type="SAM" id="MobiDB-lite"/>
    </source>
</evidence>
<proteinExistence type="inferred from homology"/>
<evidence type="ECO:0000259" key="4">
    <source>
        <dbReference type="SMART" id="SM01217"/>
    </source>
</evidence>
<dbReference type="Gene3D" id="3.40.50.1700">
    <property type="entry name" value="Glycoside hydrolase family 3 C-terminal domain"/>
    <property type="match status" value="1"/>
</dbReference>
<evidence type="ECO:0000256" key="1">
    <source>
        <dbReference type="ARBA" id="ARBA00005336"/>
    </source>
</evidence>
<feature type="region of interest" description="Disordered" evidence="3">
    <location>
        <begin position="520"/>
        <end position="540"/>
    </location>
</feature>
<dbReference type="InterPro" id="IPR013783">
    <property type="entry name" value="Ig-like_fold"/>
</dbReference>
<dbReference type="FunFam" id="3.40.50.1700:FF:000011">
    <property type="entry name" value="Exported beta-glucosidase"/>
    <property type="match status" value="1"/>
</dbReference>
<dbReference type="SMART" id="SM01217">
    <property type="entry name" value="Fn3_like"/>
    <property type="match status" value="1"/>
</dbReference>
<dbReference type="Pfam" id="PF14310">
    <property type="entry name" value="Fn3-like"/>
    <property type="match status" value="1"/>
</dbReference>
<dbReference type="GO" id="GO:0005975">
    <property type="term" value="P:carbohydrate metabolic process"/>
    <property type="evidence" value="ECO:0007669"/>
    <property type="project" value="InterPro"/>
</dbReference>
<comment type="similarity">
    <text evidence="1">Belongs to the glycosyl hydrolase 3 family.</text>
</comment>
<dbReference type="SUPFAM" id="SSF51445">
    <property type="entry name" value="(Trans)glycosidases"/>
    <property type="match status" value="1"/>
</dbReference>
<dbReference type="PRINTS" id="PR00133">
    <property type="entry name" value="GLHYDRLASE3"/>
</dbReference>
<feature type="compositionally biased region" description="Low complexity" evidence="3">
    <location>
        <begin position="531"/>
        <end position="540"/>
    </location>
</feature>
<reference evidence="6 8" key="3">
    <citation type="journal article" date="2020" name="Biotechnol. Biofuels">
        <title>New insights from the biogas microbiome by comprehensive genome-resolved metagenomics of nearly 1600 species originating from multiple anaerobic digesters.</title>
        <authorList>
            <person name="Campanaro S."/>
            <person name="Treu L."/>
            <person name="Rodriguez-R L.M."/>
            <person name="Kovalovszki A."/>
            <person name="Ziels R.M."/>
            <person name="Maus I."/>
            <person name="Zhu X."/>
            <person name="Kougias P.G."/>
            <person name="Basile A."/>
            <person name="Luo G."/>
            <person name="Schluter A."/>
            <person name="Konstantinidis K.T."/>
            <person name="Angelidaki I."/>
        </authorList>
    </citation>
    <scope>NUCLEOTIDE SEQUENCE [LARGE SCALE GENOMIC DNA]</scope>
    <source>
        <strain evidence="6">AS22ysBPME_46</strain>
    </source>
</reference>
<evidence type="ECO:0000313" key="5">
    <source>
        <dbReference type="EMBL" id="AYK16438.1"/>
    </source>
</evidence>
<dbReference type="Pfam" id="PF01915">
    <property type="entry name" value="Glyco_hydro_3_C"/>
    <property type="match status" value="1"/>
</dbReference>
<keyword evidence="7" id="KW-1185">Reference proteome</keyword>
<evidence type="ECO:0000313" key="6">
    <source>
        <dbReference type="EMBL" id="NLK31430.1"/>
    </source>
</evidence>
<reference evidence="5" key="2">
    <citation type="submission" date="2018-10" db="EMBL/GenBank/DDBJ databases">
        <authorList>
            <person name="Fischer M.A."/>
            <person name="Kern T."/>
            <person name="Deppenmeier U."/>
            <person name="Schmitz R.A."/>
            <person name="Rother M."/>
        </authorList>
    </citation>
    <scope>NUCLEOTIDE SEQUENCE</scope>
    <source>
        <strain evidence="5">E03.2</strain>
    </source>
</reference>
<evidence type="ECO:0000313" key="7">
    <source>
        <dbReference type="Proteomes" id="UP000053087"/>
    </source>
</evidence>
<dbReference type="SUPFAM" id="SSF52279">
    <property type="entry name" value="Beta-D-glucan exohydrolase, C-terminal domain"/>
    <property type="match status" value="1"/>
</dbReference>
<reference evidence="5 7" key="1">
    <citation type="journal article" date="2016" name="Int. J. Syst. Evol. Microbiol.">
        <title>Methanosarcina flavescens sp. nov., a methanogenic archaeon isolated from a full-scale anaerobic digester.</title>
        <authorList>
            <person name="Kern T."/>
            <person name="Fischer M.A."/>
            <person name="Deppenmeier U."/>
            <person name="Schmitz R.A."/>
            <person name="Rother M."/>
        </authorList>
    </citation>
    <scope>NUCLEOTIDE SEQUENCE [LARGE SCALE GENOMIC DNA]</scope>
    <source>
        <strain evidence="5 7">E03.2</strain>
    </source>
</reference>
<name>A0A660HVS9_9EURY</name>
<dbReference type="PANTHER" id="PTHR42715">
    <property type="entry name" value="BETA-GLUCOSIDASE"/>
    <property type="match status" value="1"/>
</dbReference>
<dbReference type="InterPro" id="IPR017853">
    <property type="entry name" value="GH"/>
</dbReference>
<dbReference type="InterPro" id="IPR036881">
    <property type="entry name" value="Glyco_hydro_3_C_sf"/>
</dbReference>
<sequence length="691" mass="74840">MTDDERFSMIISILGAASLFQRDKRIPEGVPMSAGYTPGVPRLGIPALRMSDASLGVTNPGYRPEDKGATALPASIVVGSGFNPQLAREGGSVLGREARIRGFNVMLAGGVNLARDVRNGRNFEYYSEDPLLSAVLGAEAVNGIQGEGVISTLKHYSLNCNETNRHWLDAIIDPAAHRESDLLAFQIAIERSQPGSIMSGYNKINGEYAGGNNYLLNDVLKGAWGYEGWVMSDWGATPNWDFALKGLDQESGVQLDMMMWQVEPFTEPLRKAYAEGKLPKERLFDMVRRILHSIYTIGIDKWGPAPKVDMAKHNEVALETARQGIVLLKNQGVLPLSTDKPLKIAVIGGYAQLGVPTGTGSSAVLPVGGYAAVIPIGGPGIVGNLRNLYLMPSSPLAELEKLLPRAQIEFDPGQTPAEAALLARRSDVVIVFGIRVEGEGFDLPDLTLPWGQDAIIDTVASLNPNTIVVLETGNPVAMPWRDKVKAIVQAWYPGQAGGQAIAEVLTGKVNPSGRLPITFPKSLAQTPRPELPGLGTPWGTPTTIRYDEGAEVGYRWFAKKDEKPLFAFGHGLSYTSFAYSDLNVSGGETITASFTITNTGKYAGADVPQLYLTDAPAEKRMRLLGFERVQLSPGESKRVTITADPRLLACFDVGKQQWRINEGNYVVSLSRSADAPIEKMEARLSGRFFGW</sequence>
<dbReference type="KEGG" id="mfz:AOB57_011300"/>
<dbReference type="InterPro" id="IPR002772">
    <property type="entry name" value="Glyco_hydro_3_C"/>
</dbReference>
<evidence type="ECO:0000313" key="8">
    <source>
        <dbReference type="Proteomes" id="UP000585579"/>
    </source>
</evidence>
<dbReference type="Proteomes" id="UP000585579">
    <property type="component" value="Unassembled WGS sequence"/>
</dbReference>